<evidence type="ECO:0000313" key="2">
    <source>
        <dbReference type="Proteomes" id="UP000295244"/>
    </source>
</evidence>
<name>A0A4R1BQT2_9ACTN</name>
<sequence>MFAVYCPRHRGRVLLFAQDIESLHNTDRGIELVYRCFCGHRGVLYTGKRRAGEEMLRVEWMPGRSAG</sequence>
<organism evidence="1 2">
    <name type="scientific">Rubrobacter taiwanensis</name>
    <dbReference type="NCBI Taxonomy" id="185139"/>
    <lineage>
        <taxon>Bacteria</taxon>
        <taxon>Bacillati</taxon>
        <taxon>Actinomycetota</taxon>
        <taxon>Rubrobacteria</taxon>
        <taxon>Rubrobacterales</taxon>
        <taxon>Rubrobacteraceae</taxon>
        <taxon>Rubrobacter</taxon>
    </lineage>
</organism>
<keyword evidence="2" id="KW-1185">Reference proteome</keyword>
<protein>
    <submittedName>
        <fullName evidence="1">Uncharacterized protein</fullName>
    </submittedName>
</protein>
<evidence type="ECO:0000313" key="1">
    <source>
        <dbReference type="EMBL" id="TCJ19938.1"/>
    </source>
</evidence>
<dbReference type="AlphaFoldDB" id="A0A4R1BQT2"/>
<accession>A0A4R1BQT2</accession>
<dbReference type="EMBL" id="SKBU01000006">
    <property type="protein sequence ID" value="TCJ19938.1"/>
    <property type="molecule type" value="Genomic_DNA"/>
</dbReference>
<dbReference type="Proteomes" id="UP000295244">
    <property type="component" value="Unassembled WGS sequence"/>
</dbReference>
<comment type="caution">
    <text evidence="1">The sequence shown here is derived from an EMBL/GenBank/DDBJ whole genome shotgun (WGS) entry which is preliminary data.</text>
</comment>
<dbReference type="OrthoDB" id="3788232at2"/>
<gene>
    <name evidence="1" type="ORF">E0L93_03025</name>
</gene>
<proteinExistence type="predicted"/>
<dbReference type="RefSeq" id="WP_132688290.1">
    <property type="nucleotide sequence ID" value="NZ_SKBU01000006.1"/>
</dbReference>
<reference evidence="1 2" key="1">
    <citation type="submission" date="2019-03" db="EMBL/GenBank/DDBJ databases">
        <title>Whole genome sequence of a novel Rubrobacter taiwanensis strain, isolated from Yellowstone National Park.</title>
        <authorList>
            <person name="Freed S."/>
            <person name="Ramaley R.F."/>
            <person name="Kyndt J.A."/>
        </authorList>
    </citation>
    <scope>NUCLEOTIDE SEQUENCE [LARGE SCALE GENOMIC DNA]</scope>
    <source>
        <strain evidence="1 2">Yellowstone</strain>
    </source>
</reference>